<evidence type="ECO:0000313" key="13">
    <source>
        <dbReference type="Proteomes" id="UP001293254"/>
    </source>
</evidence>
<feature type="domain" description="TMEM131L fifth Ig-like" evidence="11">
    <location>
        <begin position="844"/>
        <end position="908"/>
    </location>
</feature>
<dbReference type="InterPro" id="IPR056001">
    <property type="entry name" value="DUF7579"/>
</dbReference>
<dbReference type="GO" id="GO:0016020">
    <property type="term" value="C:membrane"/>
    <property type="evidence" value="ECO:0007669"/>
    <property type="project" value="UniProtKB-SubCell"/>
</dbReference>
<evidence type="ECO:0000256" key="8">
    <source>
        <dbReference type="SAM" id="Phobius"/>
    </source>
</evidence>
<feature type="transmembrane region" description="Helical" evidence="8">
    <location>
        <begin position="904"/>
        <end position="927"/>
    </location>
</feature>
<reference evidence="12" key="2">
    <citation type="journal article" date="2024" name="Plant">
        <title>Genomic evolution and insights into agronomic trait innovations of Sesamum species.</title>
        <authorList>
            <person name="Miao H."/>
            <person name="Wang L."/>
            <person name="Qu L."/>
            <person name="Liu H."/>
            <person name="Sun Y."/>
            <person name="Le M."/>
            <person name="Wang Q."/>
            <person name="Wei S."/>
            <person name="Zheng Y."/>
            <person name="Lin W."/>
            <person name="Duan Y."/>
            <person name="Cao H."/>
            <person name="Xiong S."/>
            <person name="Wang X."/>
            <person name="Wei L."/>
            <person name="Li C."/>
            <person name="Ma Q."/>
            <person name="Ju M."/>
            <person name="Zhao R."/>
            <person name="Li G."/>
            <person name="Mu C."/>
            <person name="Tian Q."/>
            <person name="Mei H."/>
            <person name="Zhang T."/>
            <person name="Gao T."/>
            <person name="Zhang H."/>
        </authorList>
    </citation>
    <scope>NUCLEOTIDE SEQUENCE</scope>
    <source>
        <strain evidence="12">3651</strain>
    </source>
</reference>
<feature type="compositionally biased region" description="Basic and acidic residues" evidence="7">
    <location>
        <begin position="1063"/>
        <end position="1085"/>
    </location>
</feature>
<evidence type="ECO:0000259" key="11">
    <source>
        <dbReference type="Pfam" id="PF24501"/>
    </source>
</evidence>
<name>A0AAE1XQQ5_9LAMI</name>
<keyword evidence="4" id="KW-0732">Signal</keyword>
<feature type="transmembrane region" description="Helical" evidence="8">
    <location>
        <begin position="24"/>
        <end position="45"/>
    </location>
</feature>
<sequence length="1323" mass="145971">MVSQTLVIKAHNQQLFSMFCRRGLICSVKDFYFVVVLLSAIFILVTCKQCLVNEVQNQLECEACRSYRSNFDNSPEVFDGHVVPQILSRHSVQQHSLENVCLSSNSFCFPSTLTEFLVNEIDAESEASDASGVQSEDFSSGLEQMGSKMSWSHYHGIFRFLGGQSISCSLYPQDGFHEFPSSGRNMKSGQQADVSSCISPLFDKKTQSSNSVENTETIKYGLLDGLSTPLVEIKPSLLEWGHKNMYYPSLAFLTVKNVHADSVLRVYDTYSSNSQFYPCNSSEIFLAPGEIASICFVFFPTNLGSSLAQLVLQTSFGGFLIQAKGFAIESPYLVKPLSDLDISSSGRWRKNLSLFNPFDEALYVEEVTAWISTFSGSTSHSSKYICRVQNMEQSSDYGALTAEDWLSVEREEVGQPKIALRPHKNWEVGPKKIETIMELDISDHFEGKIVAAFCLQFLRSPNKEVDTVMVPLEAELSRNSAPDTGHVSLSLDALVPCNTSGWIVVALSVRNDAPYLLRFMKVTGVGESVETFQIKSVEGLILFPSTSTQVAILSYSPLETHEVNMNCKLLVLINDTRSSQIEIPCDDVIKVGCQSELESSVGHTKGINSIDYINGRERFFSHSMQSPSRIKKAVDTREADELVLRNWKSQATGSFMSVLGENELIFPVVLVGNYCSQWIAVKNPSEEPVLMQLILNSGEVIDKCRITEMLLQTSSSHDLVSNKSIAPTRYGFSIPSYALTEALVHPYGSATFGPILFQPSNRCEWRSSALIRNNLSGVEWLPMRGLGGSLSLVLYEGYDPVQSLEFKLKLPTWLNFSSLDSLHSAGDKTSSCSQPLTKEVYAKNMGDFPLDVLQIDVSGAECGLDGFIIHNCNPFSLQPGESVRFNISYQTDFAAATIQRDLELVLASGIIVIPMKASIPICVLHFCRRSMFWTRVKKAILVILFAAFLLIFLLFPHVSTFASQDFKSGGNSFSYVPHALKSLYVRFNWKSSGAVSPQMNGFVRSIDREEALLLESAGRCSEGLAPDQGPVRPSVGYQKQTNSLLDTEQETRSVSATLSRPSSAEKFDMQSASDSRHLTVRVGKEKGRRRRKKKSSGAGVLLFEVSSSQSGNSTPSPPLSPATSTTPKRSWSVSPGMEQSVEARNPFSQAPLQQSDKNKCSGTSSNVKFLDNEVPSGRGNSNSPSYAQEKPSLPRKVAGRAVLLSSATFPSAGRAVTPWTCHSPFLASTSRIAPHARAPGTKLHNRETGRLEEKMGIEKKYTYDIWGDHLFGLPLTHQSKDFPSISPSAIENNSESFFVRGPQTLMTNSLLEPVTADLEGNKN</sequence>
<gene>
    <name evidence="12" type="ORF">Salat_2447100</name>
</gene>
<dbReference type="InterPro" id="IPR022113">
    <property type="entry name" value="TMEM131L_N"/>
</dbReference>
<evidence type="ECO:0000256" key="2">
    <source>
        <dbReference type="ARBA" id="ARBA00006682"/>
    </source>
</evidence>
<dbReference type="Pfam" id="PF24501">
    <property type="entry name" value="Ig_TMEM131L_5"/>
    <property type="match status" value="1"/>
</dbReference>
<evidence type="ECO:0000256" key="5">
    <source>
        <dbReference type="ARBA" id="ARBA00022989"/>
    </source>
</evidence>
<reference evidence="12" key="1">
    <citation type="submission" date="2020-06" db="EMBL/GenBank/DDBJ databases">
        <authorList>
            <person name="Li T."/>
            <person name="Hu X."/>
            <person name="Zhang T."/>
            <person name="Song X."/>
            <person name="Zhang H."/>
            <person name="Dai N."/>
            <person name="Sheng W."/>
            <person name="Hou X."/>
            <person name="Wei L."/>
        </authorList>
    </citation>
    <scope>NUCLEOTIDE SEQUENCE</scope>
    <source>
        <strain evidence="12">3651</strain>
        <tissue evidence="12">Leaf</tissue>
    </source>
</reference>
<evidence type="ECO:0000256" key="4">
    <source>
        <dbReference type="ARBA" id="ARBA00022729"/>
    </source>
</evidence>
<dbReference type="InterPro" id="IPR039877">
    <property type="entry name" value="TMEM131-like"/>
</dbReference>
<evidence type="ECO:0008006" key="14">
    <source>
        <dbReference type="Google" id="ProtNLM"/>
    </source>
</evidence>
<feature type="compositionally biased region" description="Basic residues" evidence="7">
    <location>
        <begin position="1086"/>
        <end position="1095"/>
    </location>
</feature>
<keyword evidence="3 8" id="KW-0812">Transmembrane</keyword>
<organism evidence="12 13">
    <name type="scientific">Sesamum alatum</name>
    <dbReference type="NCBI Taxonomy" id="300844"/>
    <lineage>
        <taxon>Eukaryota</taxon>
        <taxon>Viridiplantae</taxon>
        <taxon>Streptophyta</taxon>
        <taxon>Embryophyta</taxon>
        <taxon>Tracheophyta</taxon>
        <taxon>Spermatophyta</taxon>
        <taxon>Magnoliopsida</taxon>
        <taxon>eudicotyledons</taxon>
        <taxon>Gunneridae</taxon>
        <taxon>Pentapetalae</taxon>
        <taxon>asterids</taxon>
        <taxon>lamiids</taxon>
        <taxon>Lamiales</taxon>
        <taxon>Pedaliaceae</taxon>
        <taxon>Sesamum</taxon>
    </lineage>
</organism>
<accession>A0AAE1XQQ5</accession>
<feature type="compositionally biased region" description="Polar residues" evidence="7">
    <location>
        <begin position="1041"/>
        <end position="1062"/>
    </location>
</feature>
<dbReference type="InterPro" id="IPR055437">
    <property type="entry name" value="TMEM131L_Ig_5"/>
</dbReference>
<keyword evidence="5 8" id="KW-1133">Transmembrane helix</keyword>
<evidence type="ECO:0000256" key="6">
    <source>
        <dbReference type="ARBA" id="ARBA00023136"/>
    </source>
</evidence>
<dbReference type="PANTHER" id="PTHR22050:SF0">
    <property type="entry name" value="TRANSMEMBRANE PROTEIN 131 HOMOLOG"/>
    <property type="match status" value="1"/>
</dbReference>
<comment type="caution">
    <text evidence="12">The sequence shown here is derived from an EMBL/GenBank/DDBJ whole genome shotgun (WGS) entry which is preliminary data.</text>
</comment>
<dbReference type="EMBL" id="JACGWO010000010">
    <property type="protein sequence ID" value="KAK4416216.1"/>
    <property type="molecule type" value="Genomic_DNA"/>
</dbReference>
<evidence type="ECO:0000313" key="12">
    <source>
        <dbReference type="EMBL" id="KAK4416216.1"/>
    </source>
</evidence>
<evidence type="ECO:0000256" key="7">
    <source>
        <dbReference type="SAM" id="MobiDB-lite"/>
    </source>
</evidence>
<dbReference type="Proteomes" id="UP001293254">
    <property type="component" value="Unassembled WGS sequence"/>
</dbReference>
<feature type="transmembrane region" description="Helical" evidence="8">
    <location>
        <begin position="939"/>
        <end position="958"/>
    </location>
</feature>
<evidence type="ECO:0000259" key="9">
    <source>
        <dbReference type="Pfam" id="PF12371"/>
    </source>
</evidence>
<comment type="similarity">
    <text evidence="2">Belongs to the TMEM131 family.</text>
</comment>
<comment type="subcellular location">
    <subcellularLocation>
        <location evidence="1">Membrane</location>
        <topology evidence="1">Single-pass type I membrane protein</topology>
    </subcellularLocation>
</comment>
<protein>
    <recommendedName>
        <fullName evidence="14">Transmembrane protein</fullName>
    </recommendedName>
</protein>
<evidence type="ECO:0000259" key="10">
    <source>
        <dbReference type="Pfam" id="PF24474"/>
    </source>
</evidence>
<feature type="domain" description="Transmembrane protein 131-like N-terminal" evidence="9">
    <location>
        <begin position="231"/>
        <end position="314"/>
    </location>
</feature>
<feature type="region of interest" description="Disordered" evidence="7">
    <location>
        <begin position="1041"/>
        <end position="1194"/>
    </location>
</feature>
<keyword evidence="6 8" id="KW-0472">Membrane</keyword>
<dbReference type="PANTHER" id="PTHR22050">
    <property type="entry name" value="RW1 PROTEIN HOMOLOG"/>
    <property type="match status" value="1"/>
</dbReference>
<keyword evidence="13" id="KW-1185">Reference proteome</keyword>
<feature type="domain" description="DUF7579" evidence="10">
    <location>
        <begin position="486"/>
        <end position="595"/>
    </location>
</feature>
<dbReference type="Pfam" id="PF12371">
    <property type="entry name" value="TMEM131_like_N"/>
    <property type="match status" value="1"/>
</dbReference>
<evidence type="ECO:0000256" key="1">
    <source>
        <dbReference type="ARBA" id="ARBA00004479"/>
    </source>
</evidence>
<feature type="compositionally biased region" description="Polar residues" evidence="7">
    <location>
        <begin position="1146"/>
        <end position="1167"/>
    </location>
</feature>
<dbReference type="Pfam" id="PF24474">
    <property type="entry name" value="DUF7579"/>
    <property type="match status" value="1"/>
</dbReference>
<evidence type="ECO:0000256" key="3">
    <source>
        <dbReference type="ARBA" id="ARBA00022692"/>
    </source>
</evidence>
<proteinExistence type="inferred from homology"/>